<dbReference type="GO" id="GO:0022857">
    <property type="term" value="F:transmembrane transporter activity"/>
    <property type="evidence" value="ECO:0007669"/>
    <property type="project" value="InterPro"/>
</dbReference>
<evidence type="ECO:0000313" key="9">
    <source>
        <dbReference type="EMBL" id="MCI4658299.1"/>
    </source>
</evidence>
<feature type="transmembrane region" description="Helical" evidence="7">
    <location>
        <begin position="52"/>
        <end position="71"/>
    </location>
</feature>
<keyword evidence="5 7" id="KW-1133">Transmembrane helix</keyword>
<feature type="transmembrane region" description="Helical" evidence="7">
    <location>
        <begin position="141"/>
        <end position="163"/>
    </location>
</feature>
<dbReference type="NCBIfam" id="TIGR00711">
    <property type="entry name" value="efflux_EmrB"/>
    <property type="match status" value="1"/>
</dbReference>
<reference evidence="9" key="1">
    <citation type="submission" date="2022-03" db="EMBL/GenBank/DDBJ databases">
        <title>Cryobacterium sp. nov. strain ZS14-85, isolated from Antarctic soil.</title>
        <authorList>
            <person name="Li J."/>
            <person name="Niu G."/>
        </authorList>
    </citation>
    <scope>NUCLEOTIDE SEQUENCE</scope>
    <source>
        <strain evidence="9">ZS14-85</strain>
    </source>
</reference>
<dbReference type="InterPro" id="IPR004638">
    <property type="entry name" value="EmrB-like"/>
</dbReference>
<dbReference type="PROSITE" id="PS50850">
    <property type="entry name" value="MFS"/>
    <property type="match status" value="1"/>
</dbReference>
<dbReference type="PANTHER" id="PTHR42718">
    <property type="entry name" value="MAJOR FACILITATOR SUPERFAMILY MULTIDRUG TRANSPORTER MFSC"/>
    <property type="match status" value="1"/>
</dbReference>
<evidence type="ECO:0000259" key="8">
    <source>
        <dbReference type="PROSITE" id="PS50850"/>
    </source>
</evidence>
<feature type="transmembrane region" description="Helical" evidence="7">
    <location>
        <begin position="366"/>
        <end position="392"/>
    </location>
</feature>
<accession>A0AA41UHD2</accession>
<evidence type="ECO:0000256" key="6">
    <source>
        <dbReference type="ARBA" id="ARBA00023136"/>
    </source>
</evidence>
<feature type="transmembrane region" description="Helical" evidence="7">
    <location>
        <begin position="306"/>
        <end position="324"/>
    </location>
</feature>
<organism evidence="9 10">
    <name type="scientific">Cryobacterium zhongshanensis</name>
    <dbReference type="NCBI Taxonomy" id="2928153"/>
    <lineage>
        <taxon>Bacteria</taxon>
        <taxon>Bacillati</taxon>
        <taxon>Actinomycetota</taxon>
        <taxon>Actinomycetes</taxon>
        <taxon>Micrococcales</taxon>
        <taxon>Microbacteriaceae</taxon>
        <taxon>Cryobacterium</taxon>
    </lineage>
</organism>
<keyword evidence="3" id="KW-1003">Cell membrane</keyword>
<evidence type="ECO:0000256" key="7">
    <source>
        <dbReference type="SAM" id="Phobius"/>
    </source>
</evidence>
<name>A0AA41UHD2_9MICO</name>
<dbReference type="CDD" id="cd17503">
    <property type="entry name" value="MFS_LmrB_MDR_like"/>
    <property type="match status" value="1"/>
</dbReference>
<dbReference type="RefSeq" id="WP_243012047.1">
    <property type="nucleotide sequence ID" value="NZ_JALGAR010000002.1"/>
</dbReference>
<feature type="transmembrane region" description="Helical" evidence="7">
    <location>
        <begin position="169"/>
        <end position="187"/>
    </location>
</feature>
<feature type="transmembrane region" description="Helical" evidence="7">
    <location>
        <begin position="277"/>
        <end position="300"/>
    </location>
</feature>
<feature type="transmembrane region" description="Helical" evidence="7">
    <location>
        <begin position="20"/>
        <end position="40"/>
    </location>
</feature>
<dbReference type="Pfam" id="PF07690">
    <property type="entry name" value="MFS_1"/>
    <property type="match status" value="1"/>
</dbReference>
<dbReference type="InterPro" id="IPR011701">
    <property type="entry name" value="MFS"/>
</dbReference>
<gene>
    <name evidence="9" type="ORF">MQH31_10825</name>
</gene>
<dbReference type="Proteomes" id="UP001165341">
    <property type="component" value="Unassembled WGS sequence"/>
</dbReference>
<comment type="caution">
    <text evidence="9">The sequence shown here is derived from an EMBL/GenBank/DDBJ whole genome shotgun (WGS) entry which is preliminary data.</text>
</comment>
<feature type="transmembrane region" description="Helical" evidence="7">
    <location>
        <begin position="443"/>
        <end position="463"/>
    </location>
</feature>
<comment type="subcellular location">
    <subcellularLocation>
        <location evidence="1">Cell membrane</location>
        <topology evidence="1">Multi-pass membrane protein</topology>
    </subcellularLocation>
</comment>
<feature type="transmembrane region" description="Helical" evidence="7">
    <location>
        <begin position="336"/>
        <end position="360"/>
    </location>
</feature>
<dbReference type="InterPro" id="IPR020846">
    <property type="entry name" value="MFS_dom"/>
</dbReference>
<evidence type="ECO:0000256" key="3">
    <source>
        <dbReference type="ARBA" id="ARBA00022475"/>
    </source>
</evidence>
<keyword evidence="6 7" id="KW-0472">Membrane</keyword>
<proteinExistence type="predicted"/>
<feature type="transmembrane region" description="Helical" evidence="7">
    <location>
        <begin position="412"/>
        <end position="431"/>
    </location>
</feature>
<dbReference type="InterPro" id="IPR036259">
    <property type="entry name" value="MFS_trans_sf"/>
</dbReference>
<dbReference type="SUPFAM" id="SSF103473">
    <property type="entry name" value="MFS general substrate transporter"/>
    <property type="match status" value="1"/>
</dbReference>
<dbReference type="AlphaFoldDB" id="A0AA41UHD2"/>
<feature type="transmembrane region" description="Helical" evidence="7">
    <location>
        <begin position="108"/>
        <end position="129"/>
    </location>
</feature>
<evidence type="ECO:0000313" key="10">
    <source>
        <dbReference type="Proteomes" id="UP001165341"/>
    </source>
</evidence>
<evidence type="ECO:0000256" key="5">
    <source>
        <dbReference type="ARBA" id="ARBA00022989"/>
    </source>
</evidence>
<feature type="domain" description="Major facilitator superfamily (MFS) profile" evidence="8">
    <location>
        <begin position="17"/>
        <end position="467"/>
    </location>
</feature>
<protein>
    <submittedName>
        <fullName evidence="9">Multidrug efflux MFS transporter</fullName>
    </submittedName>
</protein>
<dbReference type="PANTHER" id="PTHR42718:SF46">
    <property type="entry name" value="BLR6921 PROTEIN"/>
    <property type="match status" value="1"/>
</dbReference>
<feature type="transmembrane region" description="Helical" evidence="7">
    <location>
        <begin position="207"/>
        <end position="226"/>
    </location>
</feature>
<evidence type="ECO:0000256" key="2">
    <source>
        <dbReference type="ARBA" id="ARBA00022448"/>
    </source>
</evidence>
<dbReference type="GO" id="GO:0005886">
    <property type="term" value="C:plasma membrane"/>
    <property type="evidence" value="ECO:0007669"/>
    <property type="project" value="UniProtKB-SubCell"/>
</dbReference>
<feature type="transmembrane region" description="Helical" evidence="7">
    <location>
        <begin position="238"/>
        <end position="257"/>
    </location>
</feature>
<evidence type="ECO:0000256" key="4">
    <source>
        <dbReference type="ARBA" id="ARBA00022692"/>
    </source>
</evidence>
<evidence type="ECO:0000256" key="1">
    <source>
        <dbReference type="ARBA" id="ARBA00004651"/>
    </source>
</evidence>
<feature type="transmembrane region" description="Helical" evidence="7">
    <location>
        <begin position="83"/>
        <end position="102"/>
    </location>
</feature>
<sequence>MTQATDPDVLDPQTKRALTALITGGVAAVLDTTIVTIAIHTLASELNTTVAVIQWVSTGYLLALAVAIPLVGWAQARFGGKRLWMLALVIFVLGSILCSLAWDAPSLIGFRVVQGFGAGMIFPLMQTLAMQASAGKALGKIAATVSLPIAVGPILGPVLGGFILNWLNWRWLFLVNVPIVAVGLILAWRALPDDRPGRGVARPRLDVVGFVLLTPALVGILLGLSNVHGDGGFGRTDVYPPVLLGVALLVGFIVWAWRRGDAALIDIHLLATRPVGVASVILFVTGACMYGAMLLLPLYWQSLRGFDVLGAAFLLIPQGVGSLLSRTIAGSLTDRFGARWIAVVGFLVVGLSTVPFAFAGADTDQWWLAAVLLVRGLGLGAVLIPTMTVAYVDLDREAMPHASMITRISQQLGGSFGVAIVAVVLQGAVVSAPGGLAGGFAAAFWWTIGFAGFAAAISLLLPVPRAAHRRG</sequence>
<keyword evidence="10" id="KW-1185">Reference proteome</keyword>
<keyword evidence="4 7" id="KW-0812">Transmembrane</keyword>
<dbReference type="Gene3D" id="1.20.1250.20">
    <property type="entry name" value="MFS general substrate transporter like domains"/>
    <property type="match status" value="2"/>
</dbReference>
<dbReference type="EMBL" id="JALGAR010000002">
    <property type="protein sequence ID" value="MCI4658299.1"/>
    <property type="molecule type" value="Genomic_DNA"/>
</dbReference>
<keyword evidence="2" id="KW-0813">Transport</keyword>